<evidence type="ECO:0000256" key="1">
    <source>
        <dbReference type="ARBA" id="ARBA00023015"/>
    </source>
</evidence>
<evidence type="ECO:0000256" key="3">
    <source>
        <dbReference type="ARBA" id="ARBA00023163"/>
    </source>
</evidence>
<dbReference type="Gene3D" id="1.10.10.60">
    <property type="entry name" value="Homeodomain-like"/>
    <property type="match status" value="1"/>
</dbReference>
<keyword evidence="3" id="KW-0804">Transcription</keyword>
<dbReference type="GO" id="GO:0043565">
    <property type="term" value="F:sequence-specific DNA binding"/>
    <property type="evidence" value="ECO:0007669"/>
    <property type="project" value="InterPro"/>
</dbReference>
<name>A0A3P1C3S7_9BACT</name>
<accession>A0A3P1C3S7</accession>
<keyword evidence="1" id="KW-0805">Transcription regulation</keyword>
<comment type="caution">
    <text evidence="5">The sequence shown here is derived from an EMBL/GenBank/DDBJ whole genome shotgun (WGS) entry which is preliminary data.</text>
</comment>
<protein>
    <submittedName>
        <fullName evidence="5">AraC family transcriptional regulator</fullName>
    </submittedName>
</protein>
<dbReference type="PROSITE" id="PS01124">
    <property type="entry name" value="HTH_ARAC_FAMILY_2"/>
    <property type="match status" value="1"/>
</dbReference>
<gene>
    <name evidence="5" type="ORF">EHT25_06490</name>
</gene>
<dbReference type="OrthoDB" id="323290at2"/>
<dbReference type="Pfam" id="PF20240">
    <property type="entry name" value="DUF6597"/>
    <property type="match status" value="1"/>
</dbReference>
<dbReference type="PANTHER" id="PTHR46796:SF13">
    <property type="entry name" value="HTH-TYPE TRANSCRIPTIONAL ACTIVATOR RHAS"/>
    <property type="match status" value="1"/>
</dbReference>
<dbReference type="EMBL" id="RQJO01000007">
    <property type="protein sequence ID" value="RRB07424.1"/>
    <property type="molecule type" value="Genomic_DNA"/>
</dbReference>
<dbReference type="SUPFAM" id="SSF46689">
    <property type="entry name" value="Homeodomain-like"/>
    <property type="match status" value="1"/>
</dbReference>
<keyword evidence="6" id="KW-1185">Reference proteome</keyword>
<dbReference type="InterPro" id="IPR009057">
    <property type="entry name" value="Homeodomain-like_sf"/>
</dbReference>
<dbReference type="InterPro" id="IPR046532">
    <property type="entry name" value="DUF6597"/>
</dbReference>
<feature type="domain" description="HTH araC/xylS-type" evidence="4">
    <location>
        <begin position="159"/>
        <end position="258"/>
    </location>
</feature>
<proteinExistence type="predicted"/>
<dbReference type="InterPro" id="IPR050204">
    <property type="entry name" value="AraC_XylS_family_regulators"/>
</dbReference>
<reference evidence="5 6" key="1">
    <citation type="submission" date="2018-11" db="EMBL/GenBank/DDBJ databases">
        <authorList>
            <person name="Zhou Z."/>
            <person name="Wang G."/>
        </authorList>
    </citation>
    <scope>NUCLEOTIDE SEQUENCE [LARGE SCALE GENOMIC DNA]</scope>
    <source>
        <strain evidence="5 6">KCTC52004</strain>
    </source>
</reference>
<dbReference type="GO" id="GO:0003700">
    <property type="term" value="F:DNA-binding transcription factor activity"/>
    <property type="evidence" value="ECO:0007669"/>
    <property type="project" value="InterPro"/>
</dbReference>
<evidence type="ECO:0000256" key="2">
    <source>
        <dbReference type="ARBA" id="ARBA00023125"/>
    </source>
</evidence>
<dbReference type="SMART" id="SM00342">
    <property type="entry name" value="HTH_ARAC"/>
    <property type="match status" value="1"/>
</dbReference>
<dbReference type="RefSeq" id="WP_124872458.1">
    <property type="nucleotide sequence ID" value="NZ_RQJO01000007.1"/>
</dbReference>
<keyword evidence="2" id="KW-0238">DNA-binding</keyword>
<sequence>MKVIVRNPPESLRLFVNKFWYISADRFDQEDFCLPVLQYEFMFNFSDHFSVIEQNQSPIIQNEQNWISGLYTRPQRTVTSGRHETFGVFLKPWALQSLTGIPASELTNQIVSGHTVFRRTMPEFNDQLQEIADANAKLCLLERFLENRFSDKDVPAYVIYAADYLQQKPWHDGMVRDLSNDLRISPKSLTAAFKKHIGISPVRFLHLRLFNNIVSDLARNPHQSLTELAHHHHFYDQAHLNHLFKSLANLTPGEYRKQVLAGHVDPASPCYFTLPKN</sequence>
<evidence type="ECO:0000313" key="5">
    <source>
        <dbReference type="EMBL" id="RRB07424.1"/>
    </source>
</evidence>
<dbReference type="AlphaFoldDB" id="A0A3P1C3S7"/>
<dbReference type="Pfam" id="PF12833">
    <property type="entry name" value="HTH_18"/>
    <property type="match status" value="1"/>
</dbReference>
<dbReference type="InterPro" id="IPR018060">
    <property type="entry name" value="HTH_AraC"/>
</dbReference>
<evidence type="ECO:0000313" key="6">
    <source>
        <dbReference type="Proteomes" id="UP000271925"/>
    </source>
</evidence>
<organism evidence="5 6">
    <name type="scientific">Larkinella rosea</name>
    <dbReference type="NCBI Taxonomy" id="2025312"/>
    <lineage>
        <taxon>Bacteria</taxon>
        <taxon>Pseudomonadati</taxon>
        <taxon>Bacteroidota</taxon>
        <taxon>Cytophagia</taxon>
        <taxon>Cytophagales</taxon>
        <taxon>Spirosomataceae</taxon>
        <taxon>Larkinella</taxon>
    </lineage>
</organism>
<dbReference type="PANTHER" id="PTHR46796">
    <property type="entry name" value="HTH-TYPE TRANSCRIPTIONAL ACTIVATOR RHAS-RELATED"/>
    <property type="match status" value="1"/>
</dbReference>
<dbReference type="Proteomes" id="UP000271925">
    <property type="component" value="Unassembled WGS sequence"/>
</dbReference>
<evidence type="ECO:0000259" key="4">
    <source>
        <dbReference type="PROSITE" id="PS01124"/>
    </source>
</evidence>